<evidence type="ECO:0000256" key="1">
    <source>
        <dbReference type="SAM" id="MobiDB-lite"/>
    </source>
</evidence>
<protein>
    <submittedName>
        <fullName evidence="2">Uncharacterized protein</fullName>
    </submittedName>
</protein>
<feature type="compositionally biased region" description="Basic and acidic residues" evidence="1">
    <location>
        <begin position="204"/>
        <end position="216"/>
    </location>
</feature>
<sequence length="253" mass="28127">MSPKIVKLAHERLSPKIINLSNERISQRSSSSPTSAYLRDPQALTQAPISKIFKLSHERLSPKLSSSHTSAYLQDRQALPRAPIAKDLLALPRAPISKIVELFRLLRAHTSKDLKALPRTPISKIDRQALPQAPIFKDLPALPRAPIIEDNQALLQSSIFEDLPVSGKYSPIASSLLSPNSRGTDCGIRALPSMPNSAQTQIEQGKKAPNKEERPIRTTTHQNDCSAHHSSAHHGLAQPDKFRRAKRRNRKRD</sequence>
<proteinExistence type="predicted"/>
<feature type="compositionally biased region" description="Basic residues" evidence="1">
    <location>
        <begin position="243"/>
        <end position="253"/>
    </location>
</feature>
<feature type="region of interest" description="Disordered" evidence="1">
    <location>
        <begin position="184"/>
        <end position="253"/>
    </location>
</feature>
<organism evidence="2 3">
    <name type="scientific">Arabidopsis thaliana</name>
    <name type="common">Mouse-ear cress</name>
    <dbReference type="NCBI Taxonomy" id="3702"/>
    <lineage>
        <taxon>Eukaryota</taxon>
        <taxon>Viridiplantae</taxon>
        <taxon>Streptophyta</taxon>
        <taxon>Embryophyta</taxon>
        <taxon>Tracheophyta</taxon>
        <taxon>Spermatophyta</taxon>
        <taxon>Magnoliopsida</taxon>
        <taxon>eudicotyledons</taxon>
        <taxon>Gunneridae</taxon>
        <taxon>Pentapetalae</taxon>
        <taxon>rosids</taxon>
        <taxon>malvids</taxon>
        <taxon>Brassicales</taxon>
        <taxon>Brassicaceae</taxon>
        <taxon>Camelineae</taxon>
        <taxon>Arabidopsis</taxon>
    </lineage>
</organism>
<accession>A0A654EIH7</accession>
<evidence type="ECO:0000313" key="3">
    <source>
        <dbReference type="Proteomes" id="UP000426265"/>
    </source>
</evidence>
<gene>
    <name evidence="2" type="ORF">AN1_LOCUS4011</name>
</gene>
<feature type="compositionally biased region" description="Polar residues" evidence="1">
    <location>
        <begin position="194"/>
        <end position="203"/>
    </location>
</feature>
<evidence type="ECO:0000313" key="2">
    <source>
        <dbReference type="EMBL" id="VYS48530.1"/>
    </source>
</evidence>
<dbReference type="EMBL" id="CACRSJ010000104">
    <property type="protein sequence ID" value="VYS48530.1"/>
    <property type="molecule type" value="Genomic_DNA"/>
</dbReference>
<name>A0A654EIH7_ARATH</name>
<dbReference type="AlphaFoldDB" id="A0A654EIH7"/>
<reference evidence="2 3" key="1">
    <citation type="submission" date="2019-11" db="EMBL/GenBank/DDBJ databases">
        <authorList>
            <person name="Jiao W.-B."/>
            <person name="Schneeberger K."/>
        </authorList>
    </citation>
    <scope>NUCLEOTIDE SEQUENCE [LARGE SCALE GENOMIC DNA]</scope>
    <source>
        <strain evidence="3">cv. An-1</strain>
    </source>
</reference>
<dbReference type="Proteomes" id="UP000426265">
    <property type="component" value="Unassembled WGS sequence"/>
</dbReference>